<dbReference type="InterPro" id="IPR021147">
    <property type="entry name" value="DUF697"/>
</dbReference>
<organism evidence="10 11">
    <name type="scientific">Rhizobium oryziradicis</name>
    <dbReference type="NCBI Taxonomy" id="1867956"/>
    <lineage>
        <taxon>Bacteria</taxon>
        <taxon>Pseudomonadati</taxon>
        <taxon>Pseudomonadota</taxon>
        <taxon>Alphaproteobacteria</taxon>
        <taxon>Hyphomicrobiales</taxon>
        <taxon>Rhizobiaceae</taxon>
        <taxon>Rhizobium/Agrobacterium group</taxon>
        <taxon>Rhizobium</taxon>
    </lineage>
</organism>
<dbReference type="Pfam" id="PF05128">
    <property type="entry name" value="DUF697"/>
    <property type="match status" value="1"/>
</dbReference>
<feature type="transmembrane region" description="Helical" evidence="8">
    <location>
        <begin position="117"/>
        <end position="138"/>
    </location>
</feature>
<evidence type="ECO:0000256" key="7">
    <source>
        <dbReference type="ARBA" id="ARBA00023136"/>
    </source>
</evidence>
<dbReference type="OrthoDB" id="9816060at2"/>
<feature type="transmembrane region" description="Helical" evidence="8">
    <location>
        <begin position="87"/>
        <end position="105"/>
    </location>
</feature>
<evidence type="ECO:0000256" key="8">
    <source>
        <dbReference type="HAMAP-Rule" id="MF_01085"/>
    </source>
</evidence>
<keyword evidence="5 8" id="KW-0812">Transmembrane</keyword>
<sequence>MSKPPHDERPTPRRPAVFTLDDDAPTATAKDAQTNRPAEATKRPPRTFAPDISITPDAEDPFLREMTDDEIVPIATPRKPGFSFGKLAMAAFGTLLSLAVGIWIDDLIHNLFTRADWLGYTALTLLSLGLFALFVVIAREVAGIYRLNAVQAIKERGAALALQGTASEARQLVKEVAALTRHRPETARGRSVLDAAEGDIIDAPHLIALAERELLGPLDAKARNMIVQSSKRVSVVTAISPRALMDLAYVLFEVVRLVRGMAELYGGRPGSFGMMRLLRDVFAHLAVTGSIAIGDGLAQQVLGHGLASRLSARLGEGVINGLMTARIGIAAMDLCRPLTFKALKRPGVSDFVGDLRPSMGKDDKPL</sequence>
<evidence type="ECO:0000256" key="5">
    <source>
        <dbReference type="ARBA" id="ARBA00022692"/>
    </source>
</evidence>
<evidence type="ECO:0000313" key="11">
    <source>
        <dbReference type="Proteomes" id="UP000186894"/>
    </source>
</evidence>
<dbReference type="EMBL" id="MKIM01000028">
    <property type="protein sequence ID" value="OLP43690.1"/>
    <property type="molecule type" value="Genomic_DNA"/>
</dbReference>
<accession>A0A1Q8ZP62</accession>
<comment type="caution">
    <text evidence="10">The sequence shown here is derived from an EMBL/GenBank/DDBJ whole genome shotgun (WGS) entry which is preliminary data.</text>
</comment>
<proteinExistence type="inferred from homology"/>
<evidence type="ECO:0000256" key="9">
    <source>
        <dbReference type="SAM" id="MobiDB-lite"/>
    </source>
</evidence>
<dbReference type="InterPro" id="IPR006507">
    <property type="entry name" value="UPF0283"/>
</dbReference>
<dbReference type="STRING" id="1867956.BJF95_22900"/>
<feature type="region of interest" description="Disordered" evidence="9">
    <location>
        <begin position="1"/>
        <end position="52"/>
    </location>
</feature>
<comment type="similarity">
    <text evidence="2 8">Belongs to the UPF0283 family.</text>
</comment>
<dbReference type="Proteomes" id="UP000186894">
    <property type="component" value="Unassembled WGS sequence"/>
</dbReference>
<dbReference type="PANTHER" id="PTHR39342">
    <property type="entry name" value="UPF0283 MEMBRANE PROTEIN YCJF"/>
    <property type="match status" value="1"/>
</dbReference>
<dbReference type="RefSeq" id="WP_075641009.1">
    <property type="nucleotide sequence ID" value="NZ_MKIM01000028.1"/>
</dbReference>
<feature type="compositionally biased region" description="Basic and acidic residues" evidence="9">
    <location>
        <begin position="1"/>
        <end position="11"/>
    </location>
</feature>
<dbReference type="HAMAP" id="MF_01085">
    <property type="entry name" value="UPF0283"/>
    <property type="match status" value="1"/>
</dbReference>
<feature type="compositionally biased region" description="Low complexity" evidence="9">
    <location>
        <begin position="25"/>
        <end position="34"/>
    </location>
</feature>
<evidence type="ECO:0000313" key="10">
    <source>
        <dbReference type="EMBL" id="OLP43690.1"/>
    </source>
</evidence>
<comment type="subcellular location">
    <subcellularLocation>
        <location evidence="1">Cell inner membrane</location>
        <topology evidence="1">Multi-pass membrane protein</topology>
    </subcellularLocation>
    <subcellularLocation>
        <location evidence="8">Cell membrane</location>
        <topology evidence="8">Multi-pass membrane protein</topology>
    </subcellularLocation>
</comment>
<protein>
    <recommendedName>
        <fullName evidence="8">UPF0283 membrane protein BJF95_22900</fullName>
    </recommendedName>
</protein>
<keyword evidence="7 8" id="KW-0472">Membrane</keyword>
<name>A0A1Q8ZP62_9HYPH</name>
<evidence type="ECO:0000256" key="3">
    <source>
        <dbReference type="ARBA" id="ARBA00022475"/>
    </source>
</evidence>
<gene>
    <name evidence="10" type="ORF">BJF95_22900</name>
</gene>
<dbReference type="PANTHER" id="PTHR39342:SF1">
    <property type="entry name" value="UPF0283 MEMBRANE PROTEIN YCJF"/>
    <property type="match status" value="1"/>
</dbReference>
<dbReference type="AlphaFoldDB" id="A0A1Q8ZP62"/>
<reference evidence="10 11" key="1">
    <citation type="submission" date="2016-09" db="EMBL/GenBank/DDBJ databases">
        <title>Rhizobium oryziradicis sp. nov., isolated from the root of rice.</title>
        <authorList>
            <person name="Zhao J."/>
            <person name="Zhang X."/>
        </authorList>
    </citation>
    <scope>NUCLEOTIDE SEQUENCE [LARGE SCALE GENOMIC DNA]</scope>
    <source>
        <strain evidence="10 11">N19</strain>
    </source>
</reference>
<dbReference type="GO" id="GO:0005886">
    <property type="term" value="C:plasma membrane"/>
    <property type="evidence" value="ECO:0007669"/>
    <property type="project" value="UniProtKB-SubCell"/>
</dbReference>
<evidence type="ECO:0000256" key="2">
    <source>
        <dbReference type="ARBA" id="ARBA00008255"/>
    </source>
</evidence>
<keyword evidence="11" id="KW-1185">Reference proteome</keyword>
<evidence type="ECO:0000256" key="6">
    <source>
        <dbReference type="ARBA" id="ARBA00022989"/>
    </source>
</evidence>
<evidence type="ECO:0000256" key="1">
    <source>
        <dbReference type="ARBA" id="ARBA00004429"/>
    </source>
</evidence>
<keyword evidence="4" id="KW-0997">Cell inner membrane</keyword>
<dbReference type="NCBIfam" id="TIGR01620">
    <property type="entry name" value="hyp_HI0043"/>
    <property type="match status" value="1"/>
</dbReference>
<evidence type="ECO:0000256" key="4">
    <source>
        <dbReference type="ARBA" id="ARBA00022519"/>
    </source>
</evidence>
<keyword evidence="6 8" id="KW-1133">Transmembrane helix</keyword>
<keyword evidence="3 8" id="KW-1003">Cell membrane</keyword>